<dbReference type="SUPFAM" id="SSF51338">
    <property type="entry name" value="Composite domain of metallo-dependent hydrolases"/>
    <property type="match status" value="1"/>
</dbReference>
<dbReference type="GO" id="GO:0016810">
    <property type="term" value="F:hydrolase activity, acting on carbon-nitrogen (but not peptide) bonds"/>
    <property type="evidence" value="ECO:0007669"/>
    <property type="project" value="InterPro"/>
</dbReference>
<protein>
    <submittedName>
        <fullName evidence="1">Uncharacterized protein</fullName>
    </submittedName>
</protein>
<dbReference type="RefSeq" id="WP_240253395.1">
    <property type="nucleotide sequence ID" value="NZ_JAKTTI010000005.1"/>
</dbReference>
<proteinExistence type="predicted"/>
<dbReference type="EMBL" id="JAKTTI010000005">
    <property type="protein sequence ID" value="MCH1624737.1"/>
    <property type="molecule type" value="Genomic_DNA"/>
</dbReference>
<evidence type="ECO:0000313" key="1">
    <source>
        <dbReference type="EMBL" id="MCH1624737.1"/>
    </source>
</evidence>
<name>A0AAW5DVR6_9BACI</name>
<sequence length="313" mass="36617">MSYILEKANLVKDKKVKHCSILIKNDRVDYISENLNRLKFMRMELSNFLLTPGHIMINYSFSTKLPFQQFKEEIIHKYIKKGCTTLLVISDVKNENELKKVIKETKHYLLNSPIDYYIGIRIPLSILTPSLMVACRKHKIPVVITVVDHNENLFNIPWGWISESYFSYRLPIIPEWKSREKSLFHGKKNSEIWNEIMNKNQIPTISDCPNEDLPLSIDNLKKIGIYPEKGDIRIGGDLDYNLYDIDDICYSVDEMPILDYHKHIPKITMHKGKFLKVNSQIYFRSGFGNECKVKKPGYFVSSTRNTNDGRFIT</sequence>
<keyword evidence="2" id="KW-1185">Reference proteome</keyword>
<dbReference type="AlphaFoldDB" id="A0AAW5DVR6"/>
<gene>
    <name evidence="1" type="ORF">MJG50_05315</name>
</gene>
<organism evidence="1 2">
    <name type="scientific">Fredinandcohnia quinoae</name>
    <dbReference type="NCBI Taxonomy" id="2918902"/>
    <lineage>
        <taxon>Bacteria</taxon>
        <taxon>Bacillati</taxon>
        <taxon>Bacillota</taxon>
        <taxon>Bacilli</taxon>
        <taxon>Bacillales</taxon>
        <taxon>Bacillaceae</taxon>
        <taxon>Fredinandcohnia</taxon>
    </lineage>
</organism>
<accession>A0AAW5DVR6</accession>
<comment type="caution">
    <text evidence="1">The sequence shown here is derived from an EMBL/GenBank/DDBJ whole genome shotgun (WGS) entry which is preliminary data.</text>
</comment>
<dbReference type="InterPro" id="IPR011059">
    <property type="entry name" value="Metal-dep_hydrolase_composite"/>
</dbReference>
<reference evidence="1" key="1">
    <citation type="submission" date="2022-02" db="EMBL/GenBank/DDBJ databases">
        <title>Fredinandcohnia quinoae sp. nov. isolated from Chenopodium quinoa seeds.</title>
        <authorList>
            <person name="Saati-Santamaria Z."/>
            <person name="Flores-Felix J.D."/>
            <person name="Igual J.M."/>
            <person name="Velazquez E."/>
            <person name="Garcia-Fraile P."/>
            <person name="Martinez-Molina E."/>
        </authorList>
    </citation>
    <scope>NUCLEOTIDE SEQUENCE</scope>
    <source>
        <strain evidence="1">SECRCQ15</strain>
    </source>
</reference>
<evidence type="ECO:0000313" key="2">
    <source>
        <dbReference type="Proteomes" id="UP001431131"/>
    </source>
</evidence>
<dbReference type="Proteomes" id="UP001431131">
    <property type="component" value="Unassembled WGS sequence"/>
</dbReference>